<dbReference type="PANTHER" id="PTHR13271:SF54">
    <property type="entry name" value="PROTEIN PLASTID TRANSCRIPTIONALLY ACTIVE 14"/>
    <property type="match status" value="1"/>
</dbReference>
<proteinExistence type="predicted"/>
<protein>
    <recommendedName>
        <fullName evidence="4">Rubisco LSMT substrate-binding domain-containing protein</fullName>
    </recommendedName>
</protein>
<name>A0AA38FNV6_TAXCH</name>
<dbReference type="Proteomes" id="UP000824469">
    <property type="component" value="Unassembled WGS sequence"/>
</dbReference>
<reference evidence="5 6" key="1">
    <citation type="journal article" date="2021" name="Nat. Plants">
        <title>The Taxus genome provides insights into paclitaxel biosynthesis.</title>
        <authorList>
            <person name="Xiong X."/>
            <person name="Gou J."/>
            <person name="Liao Q."/>
            <person name="Li Y."/>
            <person name="Zhou Q."/>
            <person name="Bi G."/>
            <person name="Li C."/>
            <person name="Du R."/>
            <person name="Wang X."/>
            <person name="Sun T."/>
            <person name="Guo L."/>
            <person name="Liang H."/>
            <person name="Lu P."/>
            <person name="Wu Y."/>
            <person name="Zhang Z."/>
            <person name="Ro D.K."/>
            <person name="Shang Y."/>
            <person name="Huang S."/>
            <person name="Yan J."/>
        </authorList>
    </citation>
    <scope>NUCLEOTIDE SEQUENCE [LARGE SCALE GENOMIC DNA]</scope>
    <source>
        <strain evidence="5">Ta-2019</strain>
    </source>
</reference>
<keyword evidence="3" id="KW-0949">S-adenosyl-L-methionine</keyword>
<gene>
    <name evidence="5" type="ORF">KI387_035122</name>
</gene>
<sequence length="166" mass="18996">MTISYMEKSPNDKFMARYGFSSLTNPWDLIEFSGEAKIHLESFLSAFCIAGLADEFYHNDALSDEDDKFVDGAVLAAARTLPTWSEGDLPFLPSIEKKAVEELQEECWKLLGTFPTTVDEDIKMLDANSNGRSKICERAIKYRIHRKQLIFKIIKALSLYIERILF</sequence>
<dbReference type="AlphaFoldDB" id="A0AA38FNV6"/>
<dbReference type="EMBL" id="JAHRHJ020000007">
    <property type="protein sequence ID" value="KAH9307211.1"/>
    <property type="molecule type" value="Genomic_DNA"/>
</dbReference>
<dbReference type="InterPro" id="IPR050600">
    <property type="entry name" value="SETD3_SETD6_MTase"/>
</dbReference>
<dbReference type="GO" id="GO:0016279">
    <property type="term" value="F:protein-lysine N-methyltransferase activity"/>
    <property type="evidence" value="ECO:0007669"/>
    <property type="project" value="TreeGrafter"/>
</dbReference>
<dbReference type="GO" id="GO:0032259">
    <property type="term" value="P:methylation"/>
    <property type="evidence" value="ECO:0007669"/>
    <property type="project" value="UniProtKB-KW"/>
</dbReference>
<organism evidence="5 6">
    <name type="scientific">Taxus chinensis</name>
    <name type="common">Chinese yew</name>
    <name type="synonym">Taxus wallichiana var. chinensis</name>
    <dbReference type="NCBI Taxonomy" id="29808"/>
    <lineage>
        <taxon>Eukaryota</taxon>
        <taxon>Viridiplantae</taxon>
        <taxon>Streptophyta</taxon>
        <taxon>Embryophyta</taxon>
        <taxon>Tracheophyta</taxon>
        <taxon>Spermatophyta</taxon>
        <taxon>Pinopsida</taxon>
        <taxon>Pinidae</taxon>
        <taxon>Conifers II</taxon>
        <taxon>Cupressales</taxon>
        <taxon>Taxaceae</taxon>
        <taxon>Taxus</taxon>
    </lineage>
</organism>
<dbReference type="GO" id="GO:0010027">
    <property type="term" value="P:thylakoid membrane organization"/>
    <property type="evidence" value="ECO:0007669"/>
    <property type="project" value="TreeGrafter"/>
</dbReference>
<dbReference type="SUPFAM" id="SSF81822">
    <property type="entry name" value="RuBisCo LSMT C-terminal, substrate-binding domain"/>
    <property type="match status" value="1"/>
</dbReference>
<dbReference type="GO" id="GO:0000427">
    <property type="term" value="C:plastid-encoded plastid RNA polymerase complex"/>
    <property type="evidence" value="ECO:0007669"/>
    <property type="project" value="TreeGrafter"/>
</dbReference>
<evidence type="ECO:0000256" key="3">
    <source>
        <dbReference type="ARBA" id="ARBA00022691"/>
    </source>
</evidence>
<accession>A0AA38FNV6</accession>
<evidence type="ECO:0000259" key="4">
    <source>
        <dbReference type="Pfam" id="PF09273"/>
    </source>
</evidence>
<dbReference type="PANTHER" id="PTHR13271">
    <property type="entry name" value="UNCHARACTERIZED PUTATIVE METHYLTRANSFERASE"/>
    <property type="match status" value="1"/>
</dbReference>
<keyword evidence="2" id="KW-0808">Transferase</keyword>
<dbReference type="InterPro" id="IPR015353">
    <property type="entry name" value="Rubisco_LSMT_subst-bd"/>
</dbReference>
<keyword evidence="6" id="KW-1185">Reference proteome</keyword>
<dbReference type="GO" id="GO:0009534">
    <property type="term" value="C:chloroplast thylakoid"/>
    <property type="evidence" value="ECO:0007669"/>
    <property type="project" value="TreeGrafter"/>
</dbReference>
<dbReference type="OMA" id="HATHEKQ"/>
<keyword evidence="1" id="KW-0489">Methyltransferase</keyword>
<dbReference type="GO" id="GO:0009658">
    <property type="term" value="P:chloroplast organization"/>
    <property type="evidence" value="ECO:0007669"/>
    <property type="project" value="TreeGrafter"/>
</dbReference>
<dbReference type="Pfam" id="PF09273">
    <property type="entry name" value="Rubis-subs-bind"/>
    <property type="match status" value="1"/>
</dbReference>
<dbReference type="GO" id="GO:0042793">
    <property type="term" value="P:plastid transcription"/>
    <property type="evidence" value="ECO:0007669"/>
    <property type="project" value="TreeGrafter"/>
</dbReference>
<evidence type="ECO:0000313" key="6">
    <source>
        <dbReference type="Proteomes" id="UP000824469"/>
    </source>
</evidence>
<feature type="domain" description="Rubisco LSMT substrate-binding" evidence="4">
    <location>
        <begin position="86"/>
        <end position="148"/>
    </location>
</feature>
<evidence type="ECO:0000256" key="2">
    <source>
        <dbReference type="ARBA" id="ARBA00022679"/>
    </source>
</evidence>
<dbReference type="InterPro" id="IPR036464">
    <property type="entry name" value="Rubisco_LSMT_subst-bd_sf"/>
</dbReference>
<comment type="caution">
    <text evidence="5">The sequence shown here is derived from an EMBL/GenBank/DDBJ whole genome shotgun (WGS) entry which is preliminary data.</text>
</comment>
<evidence type="ECO:0000313" key="5">
    <source>
        <dbReference type="EMBL" id="KAH9307211.1"/>
    </source>
</evidence>
<dbReference type="Gene3D" id="3.90.1420.10">
    <property type="entry name" value="Rubisco LSMT, substrate-binding domain"/>
    <property type="match status" value="1"/>
</dbReference>
<evidence type="ECO:0000256" key="1">
    <source>
        <dbReference type="ARBA" id="ARBA00022603"/>
    </source>
</evidence>